<dbReference type="AlphaFoldDB" id="A0A226DG93"/>
<feature type="signal peptide" evidence="1">
    <location>
        <begin position="1"/>
        <end position="19"/>
    </location>
</feature>
<name>A0A226DG93_FOLCA</name>
<protein>
    <submittedName>
        <fullName evidence="2">Uncharacterized protein</fullName>
    </submittedName>
</protein>
<organism evidence="2 3">
    <name type="scientific">Folsomia candida</name>
    <name type="common">Springtail</name>
    <dbReference type="NCBI Taxonomy" id="158441"/>
    <lineage>
        <taxon>Eukaryota</taxon>
        <taxon>Metazoa</taxon>
        <taxon>Ecdysozoa</taxon>
        <taxon>Arthropoda</taxon>
        <taxon>Hexapoda</taxon>
        <taxon>Collembola</taxon>
        <taxon>Entomobryomorpha</taxon>
        <taxon>Isotomoidea</taxon>
        <taxon>Isotomidae</taxon>
        <taxon>Proisotominae</taxon>
        <taxon>Folsomia</taxon>
    </lineage>
</organism>
<proteinExistence type="predicted"/>
<keyword evidence="1" id="KW-0732">Signal</keyword>
<reference evidence="2 3" key="1">
    <citation type="submission" date="2015-12" db="EMBL/GenBank/DDBJ databases">
        <title>The genome of Folsomia candida.</title>
        <authorList>
            <person name="Faddeeva A."/>
            <person name="Derks M.F."/>
            <person name="Anvar Y."/>
            <person name="Smit S."/>
            <person name="Van Straalen N."/>
            <person name="Roelofs D."/>
        </authorList>
    </citation>
    <scope>NUCLEOTIDE SEQUENCE [LARGE SCALE GENOMIC DNA]</scope>
    <source>
        <strain evidence="2 3">VU population</strain>
        <tissue evidence="2">Whole body</tissue>
    </source>
</reference>
<evidence type="ECO:0000313" key="2">
    <source>
        <dbReference type="EMBL" id="OXA44008.1"/>
    </source>
</evidence>
<dbReference type="Proteomes" id="UP000198287">
    <property type="component" value="Unassembled WGS sequence"/>
</dbReference>
<feature type="chain" id="PRO_5013189120" evidence="1">
    <location>
        <begin position="20"/>
        <end position="128"/>
    </location>
</feature>
<evidence type="ECO:0000256" key="1">
    <source>
        <dbReference type="SAM" id="SignalP"/>
    </source>
</evidence>
<keyword evidence="3" id="KW-1185">Reference proteome</keyword>
<gene>
    <name evidence="2" type="ORF">Fcan01_21225</name>
</gene>
<evidence type="ECO:0000313" key="3">
    <source>
        <dbReference type="Proteomes" id="UP000198287"/>
    </source>
</evidence>
<sequence>MSAMALYFILLTLLLYVFDSLQETGCSRLPDIYWNATNPIDTLTYSHFKWNKKAELDGGCHRIIELLSDELNWPKWKKKKSRWMDGWADVAPAAAATTLPNQTTLINQSSHAFVGGSHPSINYRLDRY</sequence>
<dbReference type="EMBL" id="LNIX01000020">
    <property type="protein sequence ID" value="OXA44008.1"/>
    <property type="molecule type" value="Genomic_DNA"/>
</dbReference>
<accession>A0A226DG93</accession>
<comment type="caution">
    <text evidence="2">The sequence shown here is derived from an EMBL/GenBank/DDBJ whole genome shotgun (WGS) entry which is preliminary data.</text>
</comment>